<dbReference type="SUPFAM" id="SSF55073">
    <property type="entry name" value="Nucleotide cyclase"/>
    <property type="match status" value="1"/>
</dbReference>
<evidence type="ECO:0000256" key="2">
    <source>
        <dbReference type="ARBA" id="ARBA00023012"/>
    </source>
</evidence>
<dbReference type="SMART" id="SM00448">
    <property type="entry name" value="REC"/>
    <property type="match status" value="1"/>
</dbReference>
<evidence type="ECO:0000256" key="3">
    <source>
        <dbReference type="ARBA" id="ARBA00023015"/>
    </source>
</evidence>
<dbReference type="GO" id="GO:0032993">
    <property type="term" value="C:protein-DNA complex"/>
    <property type="evidence" value="ECO:0007669"/>
    <property type="project" value="TreeGrafter"/>
</dbReference>
<evidence type="ECO:0000259" key="7">
    <source>
        <dbReference type="PROSITE" id="PS50110"/>
    </source>
</evidence>
<gene>
    <name evidence="9" type="ORF">rosag_49530</name>
</gene>
<protein>
    <recommendedName>
        <fullName evidence="11">Response regulator</fullName>
    </recommendedName>
</protein>
<accession>A0AA37QKW3</accession>
<evidence type="ECO:0000259" key="8">
    <source>
        <dbReference type="PROSITE" id="PS50887"/>
    </source>
</evidence>
<dbReference type="PANTHER" id="PTHR48111">
    <property type="entry name" value="REGULATOR OF RPOS"/>
    <property type="match status" value="1"/>
</dbReference>
<dbReference type="GO" id="GO:0006355">
    <property type="term" value="P:regulation of DNA-templated transcription"/>
    <property type="evidence" value="ECO:0007669"/>
    <property type="project" value="TreeGrafter"/>
</dbReference>
<dbReference type="InterPro" id="IPR039420">
    <property type="entry name" value="WalR-like"/>
</dbReference>
<dbReference type="Pfam" id="PF00990">
    <property type="entry name" value="GGDEF"/>
    <property type="match status" value="1"/>
</dbReference>
<sequence length="310" mass="33510">MSYLLYADDHEQMRLMVRDLLEASGHEVALAPDGPAALAQLRAREPDLLILDVAMPGMSGFDVCRAVKGNPMTARVPVLMLTAESDIEAKVEGFDAGADDYLAKPFDPRELRARVNALVRLVRREGDRNPTSGLPGSRAIDDELARRAERGHPFAVCYLDVDHFKPFNDVFGFAVADAVIRDAGTVLQECVTATGGVLGPDGDFAGHIGGDDFLLVTTPARAEGLVREAQRAFRKLVERRVGAEVSAHGRFTGLDRQGTLREFPLATLTAVVLLVDAARWRSSVDLGVRAADAKRRAKATGAGTILVERL</sequence>
<dbReference type="PANTHER" id="PTHR48111:SF1">
    <property type="entry name" value="TWO-COMPONENT RESPONSE REGULATOR ORR33"/>
    <property type="match status" value="1"/>
</dbReference>
<name>A0AA37QKW3_9BACT</name>
<evidence type="ECO:0000256" key="4">
    <source>
        <dbReference type="ARBA" id="ARBA00023125"/>
    </source>
</evidence>
<evidence type="ECO:0008006" key="11">
    <source>
        <dbReference type="Google" id="ProtNLM"/>
    </source>
</evidence>
<dbReference type="GO" id="GO:0000976">
    <property type="term" value="F:transcription cis-regulatory region binding"/>
    <property type="evidence" value="ECO:0007669"/>
    <property type="project" value="TreeGrafter"/>
</dbReference>
<keyword evidence="2" id="KW-0902">Two-component regulatory system</keyword>
<dbReference type="PROSITE" id="PS50110">
    <property type="entry name" value="RESPONSE_REGULATORY"/>
    <property type="match status" value="1"/>
</dbReference>
<dbReference type="GO" id="GO:0000156">
    <property type="term" value="F:phosphorelay response regulator activity"/>
    <property type="evidence" value="ECO:0007669"/>
    <property type="project" value="TreeGrafter"/>
</dbReference>
<dbReference type="InterPro" id="IPR001789">
    <property type="entry name" value="Sig_transdc_resp-reg_receiver"/>
</dbReference>
<dbReference type="Gene3D" id="3.30.70.270">
    <property type="match status" value="1"/>
</dbReference>
<dbReference type="InterPro" id="IPR011006">
    <property type="entry name" value="CheY-like_superfamily"/>
</dbReference>
<dbReference type="Gene3D" id="3.40.50.2300">
    <property type="match status" value="1"/>
</dbReference>
<dbReference type="GO" id="GO:0005829">
    <property type="term" value="C:cytosol"/>
    <property type="evidence" value="ECO:0007669"/>
    <property type="project" value="TreeGrafter"/>
</dbReference>
<keyword evidence="5" id="KW-0804">Transcription</keyword>
<dbReference type="Pfam" id="PF00072">
    <property type="entry name" value="Response_reg"/>
    <property type="match status" value="1"/>
</dbReference>
<dbReference type="PROSITE" id="PS50887">
    <property type="entry name" value="GGDEF"/>
    <property type="match status" value="1"/>
</dbReference>
<keyword evidence="10" id="KW-1185">Reference proteome</keyword>
<dbReference type="CDD" id="cd01949">
    <property type="entry name" value="GGDEF"/>
    <property type="match status" value="1"/>
</dbReference>
<evidence type="ECO:0000256" key="1">
    <source>
        <dbReference type="ARBA" id="ARBA00022553"/>
    </source>
</evidence>
<dbReference type="SMART" id="SM00267">
    <property type="entry name" value="GGDEF"/>
    <property type="match status" value="1"/>
</dbReference>
<feature type="domain" description="Response regulatory" evidence="7">
    <location>
        <begin position="3"/>
        <end position="119"/>
    </location>
</feature>
<keyword evidence="1 6" id="KW-0597">Phosphoprotein</keyword>
<feature type="domain" description="GGDEF" evidence="8">
    <location>
        <begin position="152"/>
        <end position="310"/>
    </location>
</feature>
<evidence type="ECO:0000313" key="10">
    <source>
        <dbReference type="Proteomes" id="UP001161325"/>
    </source>
</evidence>
<dbReference type="Proteomes" id="UP001161325">
    <property type="component" value="Unassembled WGS sequence"/>
</dbReference>
<reference evidence="9" key="1">
    <citation type="submission" date="2022-08" db="EMBL/GenBank/DDBJ databases">
        <title>Draft genome sequencing of Roseisolibacter agri AW1220.</title>
        <authorList>
            <person name="Tobiishi Y."/>
            <person name="Tonouchi A."/>
        </authorList>
    </citation>
    <scope>NUCLEOTIDE SEQUENCE</scope>
    <source>
        <strain evidence="9">AW1220</strain>
    </source>
</reference>
<dbReference type="EMBL" id="BRXS01000010">
    <property type="protein sequence ID" value="GLC28440.1"/>
    <property type="molecule type" value="Genomic_DNA"/>
</dbReference>
<dbReference type="NCBIfam" id="TIGR00254">
    <property type="entry name" value="GGDEF"/>
    <property type="match status" value="1"/>
</dbReference>
<comment type="caution">
    <text evidence="9">The sequence shown here is derived from an EMBL/GenBank/DDBJ whole genome shotgun (WGS) entry which is preliminary data.</text>
</comment>
<dbReference type="Gene3D" id="6.10.250.690">
    <property type="match status" value="1"/>
</dbReference>
<proteinExistence type="predicted"/>
<dbReference type="InterPro" id="IPR000160">
    <property type="entry name" value="GGDEF_dom"/>
</dbReference>
<dbReference type="AlphaFoldDB" id="A0AA37QKW3"/>
<keyword evidence="4" id="KW-0238">DNA-binding</keyword>
<dbReference type="RefSeq" id="WP_284352838.1">
    <property type="nucleotide sequence ID" value="NZ_BRXS01000010.1"/>
</dbReference>
<evidence type="ECO:0000256" key="5">
    <source>
        <dbReference type="ARBA" id="ARBA00023163"/>
    </source>
</evidence>
<dbReference type="InterPro" id="IPR043128">
    <property type="entry name" value="Rev_trsase/Diguanyl_cyclase"/>
</dbReference>
<organism evidence="9 10">
    <name type="scientific">Roseisolibacter agri</name>
    <dbReference type="NCBI Taxonomy" id="2014610"/>
    <lineage>
        <taxon>Bacteria</taxon>
        <taxon>Pseudomonadati</taxon>
        <taxon>Gemmatimonadota</taxon>
        <taxon>Gemmatimonadia</taxon>
        <taxon>Gemmatimonadales</taxon>
        <taxon>Gemmatimonadaceae</taxon>
        <taxon>Roseisolibacter</taxon>
    </lineage>
</organism>
<feature type="modified residue" description="4-aspartylphosphate" evidence="6">
    <location>
        <position position="52"/>
    </location>
</feature>
<evidence type="ECO:0000256" key="6">
    <source>
        <dbReference type="PROSITE-ProRule" id="PRU00169"/>
    </source>
</evidence>
<evidence type="ECO:0000313" key="9">
    <source>
        <dbReference type="EMBL" id="GLC28440.1"/>
    </source>
</evidence>
<dbReference type="SUPFAM" id="SSF52172">
    <property type="entry name" value="CheY-like"/>
    <property type="match status" value="1"/>
</dbReference>
<keyword evidence="3" id="KW-0805">Transcription regulation</keyword>
<dbReference type="InterPro" id="IPR029787">
    <property type="entry name" value="Nucleotide_cyclase"/>
</dbReference>